<protein>
    <submittedName>
        <fullName evidence="2">Uncharacterized protein</fullName>
    </submittedName>
</protein>
<dbReference type="Proteomes" id="UP000069272">
    <property type="component" value="Chromosome 2L"/>
</dbReference>
<name>A0A182FX12_ANOAL</name>
<dbReference type="AlphaFoldDB" id="A0A182FX12"/>
<accession>A0A182FX12</accession>
<evidence type="ECO:0000256" key="1">
    <source>
        <dbReference type="SAM" id="MobiDB-lite"/>
    </source>
</evidence>
<proteinExistence type="predicted"/>
<dbReference type="EnsemblMetazoa" id="AALB014195-RA">
    <property type="protein sequence ID" value="AALB014195-PA"/>
    <property type="gene ID" value="AALB014195"/>
</dbReference>
<evidence type="ECO:0000313" key="3">
    <source>
        <dbReference type="Proteomes" id="UP000069272"/>
    </source>
</evidence>
<evidence type="ECO:0000313" key="2">
    <source>
        <dbReference type="EnsemblMetazoa" id="AALB014195-PA"/>
    </source>
</evidence>
<sequence length="71" mass="8132">MKWKKIFHAKHTDKQQGQTKEQPPSTATAKKLIKKPCCSKCALVCKCKHHRLVRRTVLPRCSFESSGLLLN</sequence>
<feature type="compositionally biased region" description="Basic residues" evidence="1">
    <location>
        <begin position="1"/>
        <end position="11"/>
    </location>
</feature>
<feature type="compositionally biased region" description="Polar residues" evidence="1">
    <location>
        <begin position="15"/>
        <end position="26"/>
    </location>
</feature>
<reference evidence="2 3" key="1">
    <citation type="journal article" date="2017" name="G3 (Bethesda)">
        <title>The Physical Genome Mapping of Anopheles albimanus Corrected Scaffold Misassemblies and Identified Interarm Rearrangements in Genus Anopheles.</title>
        <authorList>
            <person name="Artemov G.N."/>
            <person name="Peery A.N."/>
            <person name="Jiang X."/>
            <person name="Tu Z."/>
            <person name="Stegniy V.N."/>
            <person name="Sharakhova M.V."/>
            <person name="Sharakhov I.V."/>
        </authorList>
    </citation>
    <scope>NUCLEOTIDE SEQUENCE [LARGE SCALE GENOMIC DNA]</scope>
    <source>
        <strain evidence="2 3">ALBI9_A</strain>
    </source>
</reference>
<feature type="region of interest" description="Disordered" evidence="1">
    <location>
        <begin position="1"/>
        <end position="26"/>
    </location>
</feature>
<dbReference type="VEuPathDB" id="VectorBase:AALB014195"/>
<organism evidence="2 3">
    <name type="scientific">Anopheles albimanus</name>
    <name type="common">New world malaria mosquito</name>
    <dbReference type="NCBI Taxonomy" id="7167"/>
    <lineage>
        <taxon>Eukaryota</taxon>
        <taxon>Metazoa</taxon>
        <taxon>Ecdysozoa</taxon>
        <taxon>Arthropoda</taxon>
        <taxon>Hexapoda</taxon>
        <taxon>Insecta</taxon>
        <taxon>Pterygota</taxon>
        <taxon>Neoptera</taxon>
        <taxon>Endopterygota</taxon>
        <taxon>Diptera</taxon>
        <taxon>Nematocera</taxon>
        <taxon>Culicoidea</taxon>
        <taxon>Culicidae</taxon>
        <taxon>Anophelinae</taxon>
        <taxon>Anopheles</taxon>
    </lineage>
</organism>
<reference evidence="2" key="2">
    <citation type="submission" date="2022-08" db="UniProtKB">
        <authorList>
            <consortium name="EnsemblMetazoa"/>
        </authorList>
    </citation>
    <scope>IDENTIFICATION</scope>
    <source>
        <strain evidence="2">STECLA/ALBI9_A</strain>
    </source>
</reference>
<keyword evidence="3" id="KW-1185">Reference proteome</keyword>